<proteinExistence type="predicted"/>
<keyword evidence="1" id="KW-0732">Signal</keyword>
<dbReference type="KEGG" id="dre:100007431"/>
<evidence type="ECO:0000313" key="5">
    <source>
        <dbReference type="RefSeq" id="XP_005171556.1"/>
    </source>
</evidence>
<evidence type="ECO:0000259" key="3">
    <source>
        <dbReference type="Pfam" id="PF21109"/>
    </source>
</evidence>
<dbReference type="InterPro" id="IPR052090">
    <property type="entry name" value="Cytolytic_pore-forming_toxin"/>
</dbReference>
<feature type="domain" description="SNTX thioredoxin-like" evidence="2">
    <location>
        <begin position="453"/>
        <end position="561"/>
    </location>
</feature>
<organism evidence="4 6">
    <name type="scientific">Danio rerio</name>
    <name type="common">Zebrafish</name>
    <name type="synonym">Brachydanio rerio</name>
    <dbReference type="NCBI Taxonomy" id="7955"/>
    <lineage>
        <taxon>Eukaryota</taxon>
        <taxon>Metazoa</taxon>
        <taxon>Chordata</taxon>
        <taxon>Craniata</taxon>
        <taxon>Vertebrata</taxon>
        <taxon>Euteleostomi</taxon>
        <taxon>Actinopterygii</taxon>
        <taxon>Neopterygii</taxon>
        <taxon>Teleostei</taxon>
        <taxon>Ostariophysi</taxon>
        <taxon>Cypriniformes</taxon>
        <taxon>Danionidae</taxon>
        <taxon>Danioninae</taxon>
        <taxon>Danio</taxon>
    </lineage>
</organism>
<dbReference type="RefSeq" id="XP_017208411.1">
    <property type="nucleotide sequence ID" value="XM_017352922.3"/>
</dbReference>
<dbReference type="Proteomes" id="UP000000437">
    <property type="component" value="Chromosome 3"/>
</dbReference>
<dbReference type="RefSeq" id="XP_005171556.1">
    <property type="nucleotide sequence ID" value="XM_005171499.5"/>
</dbReference>
<dbReference type="InterPro" id="IPR040581">
    <property type="entry name" value="Thioredoxin_11"/>
</dbReference>
<keyword evidence="4" id="KW-1185">Reference proteome</keyword>
<dbReference type="PANTHER" id="PTHR31594">
    <property type="entry name" value="AIG1-TYPE G DOMAIN-CONTAINING PROTEIN"/>
    <property type="match status" value="1"/>
</dbReference>
<reference evidence="5 6" key="2">
    <citation type="submission" date="2025-04" db="UniProtKB">
        <authorList>
            <consortium name="RefSeq"/>
        </authorList>
    </citation>
    <scope>IDENTIFICATION</scope>
    <source>
        <strain evidence="5 6">Tuebingen</strain>
    </source>
</reference>
<protein>
    <submittedName>
        <fullName evidence="5 6">Uncharacterized protein isoform X1</fullName>
    </submittedName>
</protein>
<evidence type="ECO:0000313" key="4">
    <source>
        <dbReference type="Proteomes" id="UP000000437"/>
    </source>
</evidence>
<dbReference type="RefSeq" id="XP_068071458.1">
    <property type="nucleotide sequence ID" value="XM_068215357.1"/>
</dbReference>
<sequence>MASLLMSLKQPICISMCVYLWLAVLAVVNTEEILQPKGETGSVNEETSGLHILTSRRVKKSPNTLEVAALGRPLYPGVLYDARSDSFIRGVKLWDDKLLTEHVSSRPQTRTDLTFSSSDSLSTKFSHLDVSGSLKVSFFGGLLELGGSARYLRDTKSSTRQSRCTMYYSGITRYEELSMNKLGMITYPQVFEQKSATHVVIAVQYGAQAAVVFNRMISEEENFESNERELQAMLEKIFKYNIQGTAALRMSNEEKEFAKEITCTFHGDLHPDHSCATYEDALELFKNLPKMLKENPQNAVPVKVWLYPLHLLNATAARVEREISAGTARDLEGIMEDLEEAEKIYNELSESRLANKFRDIKERLNLFYQSFKFYKSMLQSAVGRVLPAIRGGQKEEKSLEDILKIHRNSPFRSDQLKLWLNDAKQEISVLTAQINSLKGVNIVEPEKVNIISGSNKVACLTFTSLKYDDPYLSALQEFVKTDGFDAPEGEQHLGSVPTLKKWFHDPDMISDVNYATNLFKTFFSEQAQQVTAVISAISDPSHPGSSVNIYVDGRLIFKDFQLPFQYLGVCGAPKTVKDKEWCKSERVLKALELAKQRNQ</sequence>
<dbReference type="Pfam" id="PF21109">
    <property type="entry name" value="Stonustoxin_helical"/>
    <property type="match status" value="1"/>
</dbReference>
<evidence type="ECO:0000313" key="6">
    <source>
        <dbReference type="RefSeq" id="XP_017208411.1"/>
    </source>
</evidence>
<evidence type="ECO:0000313" key="8">
    <source>
        <dbReference type="ZFIN" id="ZDB-GENE-080219-23"/>
    </source>
</evidence>
<feature type="domain" description="Stonustoxin-like helical" evidence="3">
    <location>
        <begin position="334"/>
        <end position="428"/>
    </location>
</feature>
<dbReference type="ZFIN" id="ZDB-GENE-080219-23">
    <property type="gene designation" value="zgc:172051"/>
</dbReference>
<dbReference type="OrthoDB" id="8954335at2759"/>
<evidence type="ECO:0000313" key="7">
    <source>
        <dbReference type="RefSeq" id="XP_068071458.1"/>
    </source>
</evidence>
<dbReference type="Pfam" id="PF18078">
    <property type="entry name" value="Thioredoxin_11"/>
    <property type="match status" value="1"/>
</dbReference>
<dbReference type="AlphaFoldDB" id="A0A8M6YV73"/>
<gene>
    <name evidence="5 6 7" type="primary">si:ch1073-464p5.4</name>
    <name evidence="5 6 7 8" type="ORF">zgc:172051</name>
</gene>
<evidence type="ECO:0000259" key="2">
    <source>
        <dbReference type="Pfam" id="PF18078"/>
    </source>
</evidence>
<dbReference type="PANTHER" id="PTHR31594:SF11">
    <property type="entry name" value="NEOVERRUCOTOXIN SUBUNIT ALPHA-LIKE ISOFORM X1-RELATED"/>
    <property type="match status" value="1"/>
</dbReference>
<dbReference type="AGR" id="ZFIN:ZDB-GENE-080219-23"/>
<evidence type="ECO:0000256" key="1">
    <source>
        <dbReference type="SAM" id="SignalP"/>
    </source>
</evidence>
<feature type="chain" id="PRO_5044692930" evidence="1">
    <location>
        <begin position="27"/>
        <end position="599"/>
    </location>
</feature>
<accession>A0A8M6YV73</accession>
<dbReference type="InterPro" id="IPR048997">
    <property type="entry name" value="Stonustoxin-like_helical"/>
</dbReference>
<name>A0A8M6YV73_DANRE</name>
<reference evidence="4" key="1">
    <citation type="journal article" date="2013" name="Nature">
        <title>The zebrafish reference genome sequence and its relationship to the human genome.</title>
        <authorList>
            <consortium name="Genome Reference Consortium Zebrafish"/>
            <person name="Howe K."/>
            <person name="Clark M.D."/>
            <person name="Torroja C.F."/>
            <person name="Torrance J."/>
            <person name="Berthelot C."/>
            <person name="Muffato M."/>
            <person name="Collins J.E."/>
            <person name="Humphray S."/>
            <person name="McLaren K."/>
            <person name="Matthews L."/>
            <person name="McLaren S."/>
            <person name="Sealy I."/>
            <person name="Caccamo M."/>
            <person name="Churcher C."/>
            <person name="Scott C."/>
            <person name="Barrett J.C."/>
            <person name="Koch R."/>
            <person name="Rauch G.J."/>
            <person name="White S."/>
            <person name="Chow W."/>
            <person name="Kilian B."/>
            <person name="Quintais L.T."/>
            <person name="Guerra-Assuncao J.A."/>
            <person name="Zhou Y."/>
            <person name="Gu Y."/>
            <person name="Yen J."/>
            <person name="Vogel J.H."/>
            <person name="Eyre T."/>
            <person name="Redmond S."/>
            <person name="Banerjee R."/>
            <person name="Chi J."/>
            <person name="Fu B."/>
            <person name="Langley E."/>
            <person name="Maguire S.F."/>
            <person name="Laird G.K."/>
            <person name="Lloyd D."/>
            <person name="Kenyon E."/>
            <person name="Donaldson S."/>
            <person name="Sehra H."/>
            <person name="Almeida-King J."/>
            <person name="Loveland J."/>
            <person name="Trevanion S."/>
            <person name="Jones M."/>
            <person name="Quail M."/>
            <person name="Willey D."/>
            <person name="Hunt A."/>
            <person name="Burton J."/>
            <person name="Sims S."/>
            <person name="McLay K."/>
            <person name="Plumb B."/>
            <person name="Davis J."/>
            <person name="Clee C."/>
            <person name="Oliver K."/>
            <person name="Clark R."/>
            <person name="Riddle C."/>
            <person name="Elliot D."/>
            <person name="Eliott D."/>
            <person name="Threadgold G."/>
            <person name="Harden G."/>
            <person name="Ware D."/>
            <person name="Begum S."/>
            <person name="Mortimore B."/>
            <person name="Mortimer B."/>
            <person name="Kerry G."/>
            <person name="Heath P."/>
            <person name="Phillimore B."/>
            <person name="Tracey A."/>
            <person name="Corby N."/>
            <person name="Dunn M."/>
            <person name="Johnson C."/>
            <person name="Wood J."/>
            <person name="Clark S."/>
            <person name="Pelan S."/>
            <person name="Griffiths G."/>
            <person name="Smith M."/>
            <person name="Glithero R."/>
            <person name="Howden P."/>
            <person name="Barker N."/>
            <person name="Lloyd C."/>
            <person name="Stevens C."/>
            <person name="Harley J."/>
            <person name="Holt K."/>
            <person name="Panagiotidis G."/>
            <person name="Lovell J."/>
            <person name="Beasley H."/>
            <person name="Henderson C."/>
            <person name="Gordon D."/>
            <person name="Auger K."/>
            <person name="Wright D."/>
            <person name="Collins J."/>
            <person name="Raisen C."/>
            <person name="Dyer L."/>
            <person name="Leung K."/>
            <person name="Robertson L."/>
            <person name="Ambridge K."/>
            <person name="Leongamornlert D."/>
            <person name="McGuire S."/>
            <person name="Gilderthorp R."/>
            <person name="Griffiths C."/>
            <person name="Manthravadi D."/>
            <person name="Nichol S."/>
            <person name="Barker G."/>
            <person name="Whitehead S."/>
            <person name="Kay M."/>
            <person name="Brown J."/>
            <person name="Murnane C."/>
            <person name="Gray E."/>
            <person name="Humphries M."/>
            <person name="Sycamore N."/>
            <person name="Barker D."/>
            <person name="Saunders D."/>
            <person name="Wallis J."/>
            <person name="Babbage A."/>
            <person name="Hammond S."/>
            <person name="Mashreghi-Mohammadi M."/>
            <person name="Barr L."/>
            <person name="Martin S."/>
            <person name="Wray P."/>
            <person name="Ellington A."/>
            <person name="Matthews N."/>
            <person name="Ellwood M."/>
            <person name="Woodmansey R."/>
            <person name="Clark G."/>
            <person name="Cooper J."/>
            <person name="Cooper J."/>
            <person name="Tromans A."/>
            <person name="Grafham D."/>
            <person name="Skuce C."/>
            <person name="Pandian R."/>
            <person name="Andrews R."/>
            <person name="Harrison E."/>
            <person name="Kimberley A."/>
            <person name="Garnett J."/>
            <person name="Fosker N."/>
            <person name="Hall R."/>
            <person name="Garner P."/>
            <person name="Kelly D."/>
            <person name="Bird C."/>
            <person name="Palmer S."/>
            <person name="Gehring I."/>
            <person name="Berger A."/>
            <person name="Dooley C.M."/>
            <person name="Ersan-Urun Z."/>
            <person name="Eser C."/>
            <person name="Geiger H."/>
            <person name="Geisler M."/>
            <person name="Karotki L."/>
            <person name="Kirn A."/>
            <person name="Konantz J."/>
            <person name="Konantz M."/>
            <person name="Oberlander M."/>
            <person name="Rudolph-Geiger S."/>
            <person name="Teucke M."/>
            <person name="Lanz C."/>
            <person name="Raddatz G."/>
            <person name="Osoegawa K."/>
            <person name="Zhu B."/>
            <person name="Rapp A."/>
            <person name="Widaa S."/>
            <person name="Langford C."/>
            <person name="Yang F."/>
            <person name="Schuster S.C."/>
            <person name="Carter N.P."/>
            <person name="Harrow J."/>
            <person name="Ning Z."/>
            <person name="Herrero J."/>
            <person name="Searle S.M."/>
            <person name="Enright A."/>
            <person name="Geisler R."/>
            <person name="Plasterk R.H."/>
            <person name="Lee C."/>
            <person name="Westerfield M."/>
            <person name="de Jong P.J."/>
            <person name="Zon L.I."/>
            <person name="Postlethwait J.H."/>
            <person name="Nusslein-Volhard C."/>
            <person name="Hubbard T.J."/>
            <person name="Roest Crollius H."/>
            <person name="Rogers J."/>
            <person name="Stemple D.L."/>
        </authorList>
    </citation>
    <scope>NUCLEOTIDE SEQUENCE [LARGE SCALE GENOMIC DNA]</scope>
    <source>
        <strain evidence="4">Tuebingen</strain>
    </source>
</reference>
<dbReference type="GeneID" id="100007431"/>
<feature type="signal peptide" evidence="1">
    <location>
        <begin position="1"/>
        <end position="26"/>
    </location>
</feature>